<protein>
    <submittedName>
        <fullName evidence="2">XRE family transcriptional regulator</fullName>
    </submittedName>
</protein>
<reference evidence="2 3" key="1">
    <citation type="submission" date="2018-12" db="EMBL/GenBank/DDBJ databases">
        <title>Amycolatopsis eburnea sp. nov. actinomycete associate with arbuscular mycorrhiza fungal spore.</title>
        <authorList>
            <person name="Lumyong S."/>
            <person name="Chaiya L."/>
        </authorList>
    </citation>
    <scope>NUCLEOTIDE SEQUENCE [LARGE SCALE GENOMIC DNA]</scope>
    <source>
        <strain evidence="2 3">GLM-1</strain>
    </source>
</reference>
<evidence type="ECO:0000259" key="1">
    <source>
        <dbReference type="PROSITE" id="PS50943"/>
    </source>
</evidence>
<gene>
    <name evidence="2" type="ORF">EIY87_39590</name>
</gene>
<dbReference type="CDD" id="cd00093">
    <property type="entry name" value="HTH_XRE"/>
    <property type="match status" value="1"/>
</dbReference>
<dbReference type="RefSeq" id="WP_125315110.1">
    <property type="nucleotide sequence ID" value="NZ_RSEC01000061.1"/>
</dbReference>
<feature type="domain" description="HTH cro/C1-type" evidence="1">
    <location>
        <begin position="28"/>
        <end position="79"/>
    </location>
</feature>
<dbReference type="PANTHER" id="PTHR35010:SF2">
    <property type="entry name" value="BLL4672 PROTEIN"/>
    <property type="match status" value="1"/>
</dbReference>
<dbReference type="GO" id="GO:0003677">
    <property type="term" value="F:DNA binding"/>
    <property type="evidence" value="ECO:0007669"/>
    <property type="project" value="InterPro"/>
</dbReference>
<name>A0A3R9EZF6_9PSEU</name>
<dbReference type="EMBL" id="RSEC01000061">
    <property type="protein sequence ID" value="RSD09170.1"/>
    <property type="molecule type" value="Genomic_DNA"/>
</dbReference>
<dbReference type="SMART" id="SM00530">
    <property type="entry name" value="HTH_XRE"/>
    <property type="match status" value="1"/>
</dbReference>
<dbReference type="InterPro" id="IPR041413">
    <property type="entry name" value="MLTR_LBD"/>
</dbReference>
<dbReference type="Gene3D" id="3.30.450.180">
    <property type="match status" value="1"/>
</dbReference>
<accession>A0A3R9EZF6</accession>
<dbReference type="Pfam" id="PF13560">
    <property type="entry name" value="HTH_31"/>
    <property type="match status" value="1"/>
</dbReference>
<evidence type="ECO:0000313" key="3">
    <source>
        <dbReference type="Proteomes" id="UP000267081"/>
    </source>
</evidence>
<dbReference type="Gene3D" id="1.10.260.40">
    <property type="entry name" value="lambda repressor-like DNA-binding domains"/>
    <property type="match status" value="1"/>
</dbReference>
<keyword evidence="3" id="KW-1185">Reference proteome</keyword>
<dbReference type="Pfam" id="PF17765">
    <property type="entry name" value="MLTR_LBD"/>
    <property type="match status" value="1"/>
</dbReference>
<dbReference type="AlphaFoldDB" id="A0A3R9EZF6"/>
<sequence>MDDLGRALRTWRDRLDPASAGIPHKAPRRAPGLRREELAVLAGISIEYVVRLEQGRAVKPSAQVCTALGRALQLSDAEFAHLMRLAGHAAGPHRVPRLIPGSVRRLLDRLETHPLAVYDATWQLLHWNPLFAATFGDPTAIGEDHRNLLLMQFEGLPSPVRFGPGERAAFEESLVADLRATTSRYPTDPDVDALIARLRRAPRFRELWAAAAVAEHQSGHKVIEHPEAGPVELDSDVLTTQGSNLRVVVYTPRPGTDARDKLDFLAAIGTRVLSPGRQVPAEVPRLARRQHFQRPE</sequence>
<comment type="caution">
    <text evidence="2">The sequence shown here is derived from an EMBL/GenBank/DDBJ whole genome shotgun (WGS) entry which is preliminary data.</text>
</comment>
<proteinExistence type="predicted"/>
<dbReference type="InterPro" id="IPR010982">
    <property type="entry name" value="Lambda_DNA-bd_dom_sf"/>
</dbReference>
<dbReference type="SUPFAM" id="SSF47413">
    <property type="entry name" value="lambda repressor-like DNA-binding domains"/>
    <property type="match status" value="1"/>
</dbReference>
<dbReference type="PROSITE" id="PS50943">
    <property type="entry name" value="HTH_CROC1"/>
    <property type="match status" value="1"/>
</dbReference>
<dbReference type="PANTHER" id="PTHR35010">
    <property type="entry name" value="BLL4672 PROTEIN-RELATED"/>
    <property type="match status" value="1"/>
</dbReference>
<dbReference type="InterPro" id="IPR001387">
    <property type="entry name" value="Cro/C1-type_HTH"/>
</dbReference>
<dbReference type="OrthoDB" id="3608749at2"/>
<organism evidence="2 3">
    <name type="scientific">Amycolatopsis eburnea</name>
    <dbReference type="NCBI Taxonomy" id="2267691"/>
    <lineage>
        <taxon>Bacteria</taxon>
        <taxon>Bacillati</taxon>
        <taxon>Actinomycetota</taxon>
        <taxon>Actinomycetes</taxon>
        <taxon>Pseudonocardiales</taxon>
        <taxon>Pseudonocardiaceae</taxon>
        <taxon>Amycolatopsis</taxon>
    </lineage>
</organism>
<evidence type="ECO:0000313" key="2">
    <source>
        <dbReference type="EMBL" id="RSD09170.1"/>
    </source>
</evidence>
<dbReference type="Proteomes" id="UP000267081">
    <property type="component" value="Unassembled WGS sequence"/>
</dbReference>